<dbReference type="AlphaFoldDB" id="A0A1F5YKN4"/>
<comment type="caution">
    <text evidence="2">The sequence shown here is derived from an EMBL/GenBank/DDBJ whole genome shotgun (WGS) entry which is preliminary data.</text>
</comment>
<name>A0A1F5YKN4_9BACT</name>
<evidence type="ECO:0000256" key="1">
    <source>
        <dbReference type="SAM" id="Phobius"/>
    </source>
</evidence>
<reference evidence="2 3" key="1">
    <citation type="journal article" date="2016" name="Nat. Commun.">
        <title>Thousands of microbial genomes shed light on interconnected biogeochemical processes in an aquifer system.</title>
        <authorList>
            <person name="Anantharaman K."/>
            <person name="Brown C.T."/>
            <person name="Hug L.A."/>
            <person name="Sharon I."/>
            <person name="Castelle C.J."/>
            <person name="Probst A.J."/>
            <person name="Thomas B.C."/>
            <person name="Singh A."/>
            <person name="Wilkins M.J."/>
            <person name="Karaoz U."/>
            <person name="Brodie E.L."/>
            <person name="Williams K.H."/>
            <person name="Hubbard S.S."/>
            <person name="Banfield J.F."/>
        </authorList>
    </citation>
    <scope>NUCLEOTIDE SEQUENCE [LARGE SCALE GENOMIC DNA]</scope>
</reference>
<keyword evidence="1" id="KW-0472">Membrane</keyword>
<sequence>MAKIGDLEKEIQRIKERNARVESDKAWEVSWTRRLLLILFTYLAISIYMNAISLPNPWINAIVPSIGFLLSTLTLPTFKKIWQKYIDKRK</sequence>
<feature type="transmembrane region" description="Helical" evidence="1">
    <location>
        <begin position="58"/>
        <end position="78"/>
    </location>
</feature>
<proteinExistence type="predicted"/>
<dbReference type="Proteomes" id="UP000178230">
    <property type="component" value="Unassembled WGS sequence"/>
</dbReference>
<keyword evidence="1" id="KW-1133">Transmembrane helix</keyword>
<dbReference type="EMBL" id="MFIY01000001">
    <property type="protein sequence ID" value="OGG00633.1"/>
    <property type="molecule type" value="Genomic_DNA"/>
</dbReference>
<evidence type="ECO:0000313" key="3">
    <source>
        <dbReference type="Proteomes" id="UP000178230"/>
    </source>
</evidence>
<organism evidence="2 3">
    <name type="scientific">Candidatus Gottesmanbacteria bacterium RBG_13_37_7</name>
    <dbReference type="NCBI Taxonomy" id="1798369"/>
    <lineage>
        <taxon>Bacteria</taxon>
        <taxon>Candidatus Gottesmaniibacteriota</taxon>
    </lineage>
</organism>
<feature type="transmembrane region" description="Helical" evidence="1">
    <location>
        <begin position="35"/>
        <end position="52"/>
    </location>
</feature>
<accession>A0A1F5YKN4</accession>
<evidence type="ECO:0008006" key="4">
    <source>
        <dbReference type="Google" id="ProtNLM"/>
    </source>
</evidence>
<evidence type="ECO:0000313" key="2">
    <source>
        <dbReference type="EMBL" id="OGG00633.1"/>
    </source>
</evidence>
<protein>
    <recommendedName>
        <fullName evidence="4">2TM domain-containing protein</fullName>
    </recommendedName>
</protein>
<gene>
    <name evidence="2" type="ORF">A2Y99_05285</name>
</gene>
<keyword evidence="1" id="KW-0812">Transmembrane</keyword>